<dbReference type="RefSeq" id="WP_392392086.1">
    <property type="nucleotide sequence ID" value="NZ_JACRTD010000008.1"/>
</dbReference>
<evidence type="ECO:0000313" key="2">
    <source>
        <dbReference type="Proteomes" id="UP000623678"/>
    </source>
</evidence>
<dbReference type="Proteomes" id="UP000623678">
    <property type="component" value="Unassembled WGS sequence"/>
</dbReference>
<name>A0A926ERF6_9FIRM</name>
<comment type="caution">
    <text evidence="1">The sequence shown here is derived from an EMBL/GenBank/DDBJ whole genome shotgun (WGS) entry which is preliminary data.</text>
</comment>
<accession>A0A926ERF6</accession>
<dbReference type="NCBIfam" id="TIGR03655">
    <property type="entry name" value="anti_R_Lar"/>
    <property type="match status" value="1"/>
</dbReference>
<dbReference type="AlphaFoldDB" id="A0A926ERF6"/>
<organism evidence="1 2">
    <name type="scientific">Youxingia wuxianensis</name>
    <dbReference type="NCBI Taxonomy" id="2763678"/>
    <lineage>
        <taxon>Bacteria</taxon>
        <taxon>Bacillati</taxon>
        <taxon>Bacillota</taxon>
        <taxon>Clostridia</taxon>
        <taxon>Eubacteriales</taxon>
        <taxon>Oscillospiraceae</taxon>
        <taxon>Youxingia</taxon>
    </lineage>
</organism>
<dbReference type="InterPro" id="IPR019908">
    <property type="entry name" value="Toxin_RalR"/>
</dbReference>
<gene>
    <name evidence="1" type="ORF">H8705_10780</name>
</gene>
<dbReference type="Pfam" id="PF14354">
    <property type="entry name" value="Lar_restr_allev"/>
    <property type="match status" value="1"/>
</dbReference>
<dbReference type="EMBL" id="JACRTD010000008">
    <property type="protein sequence ID" value="MBC8586067.1"/>
    <property type="molecule type" value="Genomic_DNA"/>
</dbReference>
<proteinExistence type="predicted"/>
<reference evidence="1" key="1">
    <citation type="submission" date="2020-08" db="EMBL/GenBank/DDBJ databases">
        <title>Genome public.</title>
        <authorList>
            <person name="Liu C."/>
            <person name="Sun Q."/>
        </authorList>
    </citation>
    <scope>NUCLEOTIDE SEQUENCE</scope>
    <source>
        <strain evidence="1">NSJ-64</strain>
    </source>
</reference>
<protein>
    <submittedName>
        <fullName evidence="1">Lar family restriction alleviation protein</fullName>
    </submittedName>
</protein>
<keyword evidence="2" id="KW-1185">Reference proteome</keyword>
<sequence length="69" mass="7973">MEIKPCPFCGGVNITIVTMRYGVKIKCFDCGANISSVKDNGEYRTLANARKRHEKKAIEAWNRRINRWN</sequence>
<evidence type="ECO:0000313" key="1">
    <source>
        <dbReference type="EMBL" id="MBC8586067.1"/>
    </source>
</evidence>